<gene>
    <name evidence="2" type="ORF">KEM09_11970</name>
</gene>
<dbReference type="EC" id="2.4.-.-" evidence="2"/>
<feature type="domain" description="Glycosyl transferase family 1" evidence="1">
    <location>
        <begin position="218"/>
        <end position="373"/>
    </location>
</feature>
<dbReference type="InterPro" id="IPR001296">
    <property type="entry name" value="Glyco_trans_1"/>
</dbReference>
<dbReference type="Gene3D" id="3.40.50.2000">
    <property type="entry name" value="Glycogen Phosphorylase B"/>
    <property type="match status" value="2"/>
</dbReference>
<dbReference type="Pfam" id="PF00534">
    <property type="entry name" value="Glycos_transf_1"/>
    <property type="match status" value="1"/>
</dbReference>
<dbReference type="PANTHER" id="PTHR45947:SF3">
    <property type="entry name" value="SULFOQUINOVOSYL TRANSFERASE SQD2"/>
    <property type="match status" value="1"/>
</dbReference>
<dbReference type="SUPFAM" id="SSF53756">
    <property type="entry name" value="UDP-Glycosyltransferase/glycogen phosphorylase"/>
    <property type="match status" value="1"/>
</dbReference>
<protein>
    <submittedName>
        <fullName evidence="2">Glycosyltransferase</fullName>
        <ecNumber evidence="2">2.4.-.-</ecNumber>
    </submittedName>
</protein>
<dbReference type="RefSeq" id="WP_212228608.1">
    <property type="nucleotide sequence ID" value="NZ_JAGUCN010000013.1"/>
</dbReference>
<reference evidence="2 3" key="1">
    <citation type="journal article" date="2014" name="Int. J. Syst. Evol. Microbiol.">
        <title>Carboxylicivirga gen. nov. in the family Marinilabiliaceae with two novel species, Carboxylicivirga mesophila sp. nov. and Carboxylicivirga taeanensis sp. nov., and reclassification of Cytophaga fermentans as Saccharicrinis fermentans gen. nov., comb. nov.</title>
        <authorList>
            <person name="Yang S.H."/>
            <person name="Seo H.S."/>
            <person name="Woo J.H."/>
            <person name="Oh H.M."/>
            <person name="Jang H."/>
            <person name="Lee J.H."/>
            <person name="Kim S.J."/>
            <person name="Kwon K.K."/>
        </authorList>
    </citation>
    <scope>NUCLEOTIDE SEQUENCE [LARGE SCALE GENOMIC DNA]</scope>
    <source>
        <strain evidence="2 3">JCM 18290</strain>
    </source>
</reference>
<comment type="caution">
    <text evidence="2">The sequence shown here is derived from an EMBL/GenBank/DDBJ whole genome shotgun (WGS) entry which is preliminary data.</text>
</comment>
<dbReference type="InterPro" id="IPR050194">
    <property type="entry name" value="Glycosyltransferase_grp1"/>
</dbReference>
<dbReference type="PANTHER" id="PTHR45947">
    <property type="entry name" value="SULFOQUINOVOSYL TRANSFERASE SQD2"/>
    <property type="match status" value="1"/>
</dbReference>
<sequence>MNKLCLYTLQFPYGLGEQFLETEIKYLAEEFNQVFIFPAQSGDTKRDLPKNVKVIDVDFEGYSSIKGLLSLGMWFIKAGHDVLVRKNKIFLLSSLMRLHYQAQQLYIYLNLNKLTSNTIHYTYWMDDWTTILSILKSKNKISVLVSRAHGFDLYNERHESGFIPFRSFQLQCINWLYLISQNGFNYLKERHPEHTSKMKISYLGTYKLEDTQVKPIMRYEYVVVSCSRVVNLKRLDLIIKSLSQISTLPIKWIHFGDGEQLGKIKSLAKEMLPSNVTAEFKGMVSNTEVLKYYSENQIDCFINLSNSEGLPVSIMEAISYGIPVLATNVGGTNEIVNEKTGCLIDVKTESEEIARQIEILLNGQSRNEVYRKEVYAYWKDNFCAATNYKQFVKDLKTIF</sequence>
<keyword evidence="2" id="KW-0328">Glycosyltransferase</keyword>
<dbReference type="Proteomes" id="UP000721861">
    <property type="component" value="Unassembled WGS sequence"/>
</dbReference>
<dbReference type="GO" id="GO:0016757">
    <property type="term" value="F:glycosyltransferase activity"/>
    <property type="evidence" value="ECO:0007669"/>
    <property type="project" value="UniProtKB-KW"/>
</dbReference>
<name>A0ABS5KB08_9BACT</name>
<dbReference type="EMBL" id="JAGUCN010000013">
    <property type="protein sequence ID" value="MBS2212126.1"/>
    <property type="molecule type" value="Genomic_DNA"/>
</dbReference>
<keyword evidence="3" id="KW-1185">Reference proteome</keyword>
<evidence type="ECO:0000259" key="1">
    <source>
        <dbReference type="Pfam" id="PF00534"/>
    </source>
</evidence>
<organism evidence="2 3">
    <name type="scientific">Carboxylicivirga mesophila</name>
    <dbReference type="NCBI Taxonomy" id="1166478"/>
    <lineage>
        <taxon>Bacteria</taxon>
        <taxon>Pseudomonadati</taxon>
        <taxon>Bacteroidota</taxon>
        <taxon>Bacteroidia</taxon>
        <taxon>Marinilabiliales</taxon>
        <taxon>Marinilabiliaceae</taxon>
        <taxon>Carboxylicivirga</taxon>
    </lineage>
</organism>
<keyword evidence="2" id="KW-0808">Transferase</keyword>
<evidence type="ECO:0000313" key="3">
    <source>
        <dbReference type="Proteomes" id="UP000721861"/>
    </source>
</evidence>
<accession>A0ABS5KB08</accession>
<proteinExistence type="predicted"/>
<evidence type="ECO:0000313" key="2">
    <source>
        <dbReference type="EMBL" id="MBS2212126.1"/>
    </source>
</evidence>